<evidence type="ECO:0000256" key="2">
    <source>
        <dbReference type="SAM" id="Phobius"/>
    </source>
</evidence>
<reference evidence="3 4" key="1">
    <citation type="journal article" date="2018" name="Proc. Natl. Acad. Sci. U.S.A.">
        <title>Draft genome sequence of Camellia sinensis var. sinensis provides insights into the evolution of the tea genome and tea quality.</title>
        <authorList>
            <person name="Wei C."/>
            <person name="Yang H."/>
            <person name="Wang S."/>
            <person name="Zhao J."/>
            <person name="Liu C."/>
            <person name="Gao L."/>
            <person name="Xia E."/>
            <person name="Lu Y."/>
            <person name="Tai Y."/>
            <person name="She G."/>
            <person name="Sun J."/>
            <person name="Cao H."/>
            <person name="Tong W."/>
            <person name="Gao Q."/>
            <person name="Li Y."/>
            <person name="Deng W."/>
            <person name="Jiang X."/>
            <person name="Wang W."/>
            <person name="Chen Q."/>
            <person name="Zhang S."/>
            <person name="Li H."/>
            <person name="Wu J."/>
            <person name="Wang P."/>
            <person name="Li P."/>
            <person name="Shi C."/>
            <person name="Zheng F."/>
            <person name="Jian J."/>
            <person name="Huang B."/>
            <person name="Shan D."/>
            <person name="Shi M."/>
            <person name="Fang C."/>
            <person name="Yue Y."/>
            <person name="Li F."/>
            <person name="Li D."/>
            <person name="Wei S."/>
            <person name="Han B."/>
            <person name="Jiang C."/>
            <person name="Yin Y."/>
            <person name="Xia T."/>
            <person name="Zhang Z."/>
            <person name="Bennetzen J.L."/>
            <person name="Zhao S."/>
            <person name="Wan X."/>
        </authorList>
    </citation>
    <scope>NUCLEOTIDE SEQUENCE [LARGE SCALE GENOMIC DNA]</scope>
    <source>
        <strain evidence="4">cv. Shuchazao</strain>
        <tissue evidence="3">Leaf</tissue>
    </source>
</reference>
<keyword evidence="2" id="KW-0472">Membrane</keyword>
<dbReference type="EMBL" id="SDRB02005670">
    <property type="protein sequence ID" value="THG13823.1"/>
    <property type="molecule type" value="Genomic_DNA"/>
</dbReference>
<keyword evidence="2" id="KW-0812">Transmembrane</keyword>
<proteinExistence type="predicted"/>
<organism evidence="3 4">
    <name type="scientific">Camellia sinensis var. sinensis</name>
    <name type="common">China tea</name>
    <dbReference type="NCBI Taxonomy" id="542762"/>
    <lineage>
        <taxon>Eukaryota</taxon>
        <taxon>Viridiplantae</taxon>
        <taxon>Streptophyta</taxon>
        <taxon>Embryophyta</taxon>
        <taxon>Tracheophyta</taxon>
        <taxon>Spermatophyta</taxon>
        <taxon>Magnoliopsida</taxon>
        <taxon>eudicotyledons</taxon>
        <taxon>Gunneridae</taxon>
        <taxon>Pentapetalae</taxon>
        <taxon>asterids</taxon>
        <taxon>Ericales</taxon>
        <taxon>Theaceae</taxon>
        <taxon>Camellia</taxon>
    </lineage>
</organism>
<feature type="region of interest" description="Disordered" evidence="1">
    <location>
        <begin position="163"/>
        <end position="184"/>
    </location>
</feature>
<comment type="caution">
    <text evidence="3">The sequence shown here is derived from an EMBL/GenBank/DDBJ whole genome shotgun (WGS) entry which is preliminary data.</text>
</comment>
<evidence type="ECO:0000256" key="1">
    <source>
        <dbReference type="SAM" id="MobiDB-lite"/>
    </source>
</evidence>
<sequence>MLTFNKDLQVVSIEGGIFSHFIGTIARKPHLCPIKYKNWHQVPDPYKEDCWNIIESKFAIPQDERRDMIRHQTLQSMGEKWRNWRCSLKAKYYDETKTEAQIVATVPLTVNHEHYADLVAYWFSKEGQELITTNKESRREQTSAHTGGSKTYAQHAYDMATDGSSGISDQASPRTHQRSSFGSHEIQPSNRGYVALRFFLYCLPCSCPYLLFAYVWVGMIMCTHEGLLQSYGVTLAQPSKAPMVKVQVPKRMGALASKPQVISKNPHLKPWVRIP</sequence>
<dbReference type="AlphaFoldDB" id="A0A4S4EC51"/>
<evidence type="ECO:0000313" key="4">
    <source>
        <dbReference type="Proteomes" id="UP000306102"/>
    </source>
</evidence>
<keyword evidence="4" id="KW-1185">Reference proteome</keyword>
<dbReference type="Proteomes" id="UP000306102">
    <property type="component" value="Unassembled WGS sequence"/>
</dbReference>
<name>A0A4S4EC51_CAMSN</name>
<dbReference type="PANTHER" id="PTHR33144:SF52">
    <property type="match status" value="1"/>
</dbReference>
<gene>
    <name evidence="3" type="ORF">TEA_014301</name>
</gene>
<dbReference type="PANTHER" id="PTHR33144">
    <property type="entry name" value="OS10G0409366 PROTEIN-RELATED"/>
    <property type="match status" value="1"/>
</dbReference>
<dbReference type="InterPro" id="IPR004252">
    <property type="entry name" value="Probable_transposase_24"/>
</dbReference>
<dbReference type="Pfam" id="PF03004">
    <property type="entry name" value="Transposase_24"/>
    <property type="match status" value="1"/>
</dbReference>
<protein>
    <submittedName>
        <fullName evidence="3">Uncharacterized protein</fullName>
    </submittedName>
</protein>
<keyword evidence="2" id="KW-1133">Transmembrane helix</keyword>
<evidence type="ECO:0000313" key="3">
    <source>
        <dbReference type="EMBL" id="THG13823.1"/>
    </source>
</evidence>
<feature type="transmembrane region" description="Helical" evidence="2">
    <location>
        <begin position="198"/>
        <end position="221"/>
    </location>
</feature>
<accession>A0A4S4EC51</accession>